<evidence type="ECO:0000313" key="4">
    <source>
        <dbReference type="Proteomes" id="UP000828390"/>
    </source>
</evidence>
<organism evidence="3 4">
    <name type="scientific">Dreissena polymorpha</name>
    <name type="common">Zebra mussel</name>
    <name type="synonym">Mytilus polymorpha</name>
    <dbReference type="NCBI Taxonomy" id="45954"/>
    <lineage>
        <taxon>Eukaryota</taxon>
        <taxon>Metazoa</taxon>
        <taxon>Spiralia</taxon>
        <taxon>Lophotrochozoa</taxon>
        <taxon>Mollusca</taxon>
        <taxon>Bivalvia</taxon>
        <taxon>Autobranchia</taxon>
        <taxon>Heteroconchia</taxon>
        <taxon>Euheterodonta</taxon>
        <taxon>Imparidentia</taxon>
        <taxon>Neoheterodontei</taxon>
        <taxon>Myida</taxon>
        <taxon>Dreissenoidea</taxon>
        <taxon>Dreissenidae</taxon>
        <taxon>Dreissena</taxon>
    </lineage>
</organism>
<protein>
    <submittedName>
        <fullName evidence="3">Uncharacterized protein</fullName>
    </submittedName>
</protein>
<feature type="region of interest" description="Disordered" evidence="1">
    <location>
        <begin position="232"/>
        <end position="255"/>
    </location>
</feature>
<feature type="transmembrane region" description="Helical" evidence="2">
    <location>
        <begin position="29"/>
        <end position="57"/>
    </location>
</feature>
<gene>
    <name evidence="3" type="ORF">DPMN_002287</name>
</gene>
<reference evidence="3" key="1">
    <citation type="journal article" date="2019" name="bioRxiv">
        <title>The Genome of the Zebra Mussel, Dreissena polymorpha: A Resource for Invasive Species Research.</title>
        <authorList>
            <person name="McCartney M.A."/>
            <person name="Auch B."/>
            <person name="Kono T."/>
            <person name="Mallez S."/>
            <person name="Zhang Y."/>
            <person name="Obille A."/>
            <person name="Becker A."/>
            <person name="Abrahante J.E."/>
            <person name="Garbe J."/>
            <person name="Badalamenti J.P."/>
            <person name="Herman A."/>
            <person name="Mangelson H."/>
            <person name="Liachko I."/>
            <person name="Sullivan S."/>
            <person name="Sone E.D."/>
            <person name="Koren S."/>
            <person name="Silverstein K.A.T."/>
            <person name="Beckman K.B."/>
            <person name="Gohl D.M."/>
        </authorList>
    </citation>
    <scope>NUCLEOTIDE SEQUENCE</scope>
    <source>
        <strain evidence="3">Duluth1</strain>
        <tissue evidence="3">Whole animal</tissue>
    </source>
</reference>
<dbReference type="Proteomes" id="UP000828390">
    <property type="component" value="Unassembled WGS sequence"/>
</dbReference>
<keyword evidence="4" id="KW-1185">Reference proteome</keyword>
<keyword evidence="2" id="KW-1133">Transmembrane helix</keyword>
<comment type="caution">
    <text evidence="3">The sequence shown here is derived from an EMBL/GenBank/DDBJ whole genome shotgun (WGS) entry which is preliminary data.</text>
</comment>
<accession>A0A9D4MMJ0</accession>
<sequence length="255" mass="27991">MNVSTTPNADSNNSGKMNSILQAFSKRDFIIIIAVAGLAIVMATIATIVSVCAYLAIKKDARVTNGPDQTMLMSNIQLNPEERIDEHSHEISRLPSASTADAHAVTNILVVPGSNQRNTISSIDHYDDVARTPSTEMGTIHFITTPTAMAHYENIPPMSSTNMVNISRDDNSPIEGDIRTEDGVPTSKYNAVIRKAQKPNVFMALAEISSFCDSVPHAERREIVYRQRTEMESGRYEDLGQTEGNEQSQYSTLGK</sequence>
<feature type="compositionally biased region" description="Polar residues" evidence="1">
    <location>
        <begin position="242"/>
        <end position="255"/>
    </location>
</feature>
<name>A0A9D4MMJ0_DREPO</name>
<evidence type="ECO:0000256" key="2">
    <source>
        <dbReference type="SAM" id="Phobius"/>
    </source>
</evidence>
<reference evidence="3" key="2">
    <citation type="submission" date="2020-11" db="EMBL/GenBank/DDBJ databases">
        <authorList>
            <person name="McCartney M.A."/>
            <person name="Auch B."/>
            <person name="Kono T."/>
            <person name="Mallez S."/>
            <person name="Becker A."/>
            <person name="Gohl D.M."/>
            <person name="Silverstein K.A.T."/>
            <person name="Koren S."/>
            <person name="Bechman K.B."/>
            <person name="Herman A."/>
            <person name="Abrahante J.E."/>
            <person name="Garbe J."/>
        </authorList>
    </citation>
    <scope>NUCLEOTIDE SEQUENCE</scope>
    <source>
        <strain evidence="3">Duluth1</strain>
        <tissue evidence="3">Whole animal</tissue>
    </source>
</reference>
<evidence type="ECO:0000256" key="1">
    <source>
        <dbReference type="SAM" id="MobiDB-lite"/>
    </source>
</evidence>
<keyword evidence="2" id="KW-0812">Transmembrane</keyword>
<dbReference type="AlphaFoldDB" id="A0A9D4MMJ0"/>
<dbReference type="EMBL" id="JAIWYP010000001">
    <property type="protein sequence ID" value="KAH3878394.1"/>
    <property type="molecule type" value="Genomic_DNA"/>
</dbReference>
<evidence type="ECO:0000313" key="3">
    <source>
        <dbReference type="EMBL" id="KAH3878394.1"/>
    </source>
</evidence>
<proteinExistence type="predicted"/>
<keyword evidence="2" id="KW-0472">Membrane</keyword>